<evidence type="ECO:0000313" key="3">
    <source>
        <dbReference type="Proteomes" id="UP000288293"/>
    </source>
</evidence>
<comment type="caution">
    <text evidence="2">The sequence shown here is derived from an EMBL/GenBank/DDBJ whole genome shotgun (WGS) entry which is preliminary data.</text>
</comment>
<dbReference type="RefSeq" id="WP_126803563.1">
    <property type="nucleotide sequence ID" value="NZ_PIPL01000001.1"/>
</dbReference>
<protein>
    <submittedName>
        <fullName evidence="2">Uncharacterized protein</fullName>
    </submittedName>
</protein>
<feature type="signal peptide" evidence="1">
    <location>
        <begin position="1"/>
        <end position="17"/>
    </location>
</feature>
<name>A0A432W9M3_9GAMM</name>
<reference evidence="2 3" key="1">
    <citation type="journal article" date="2011" name="Front. Microbiol.">
        <title>Genomic signatures of strain selection and enhancement in Bacillus atrophaeus var. globigii, a historical biowarfare simulant.</title>
        <authorList>
            <person name="Gibbons H.S."/>
            <person name="Broomall S.M."/>
            <person name="McNew L.A."/>
            <person name="Daligault H."/>
            <person name="Chapman C."/>
            <person name="Bruce D."/>
            <person name="Karavis M."/>
            <person name="Krepps M."/>
            <person name="McGregor P.A."/>
            <person name="Hong C."/>
            <person name="Park K.H."/>
            <person name="Akmal A."/>
            <person name="Feldman A."/>
            <person name="Lin J.S."/>
            <person name="Chang W.E."/>
            <person name="Higgs B.W."/>
            <person name="Demirev P."/>
            <person name="Lindquist J."/>
            <person name="Liem A."/>
            <person name="Fochler E."/>
            <person name="Read T.D."/>
            <person name="Tapia R."/>
            <person name="Johnson S."/>
            <person name="Bishop-Lilly K.A."/>
            <person name="Detter C."/>
            <person name="Han C."/>
            <person name="Sozhamannan S."/>
            <person name="Rosenzweig C.N."/>
            <person name="Skowronski E.W."/>
        </authorList>
    </citation>
    <scope>NUCLEOTIDE SEQUENCE [LARGE SCALE GENOMIC DNA]</scope>
    <source>
        <strain evidence="2 3">MLST1</strain>
    </source>
</reference>
<keyword evidence="3" id="KW-1185">Reference proteome</keyword>
<sequence>MRGIGVLLLVWLLTACAAQSQHSSRMVVDWEKVQQVEAGRGGPSSIIWLNYPRKQVPVDDTENES</sequence>
<gene>
    <name evidence="2" type="ORF">CWE09_08660</name>
</gene>
<evidence type="ECO:0000256" key="1">
    <source>
        <dbReference type="SAM" id="SignalP"/>
    </source>
</evidence>
<feature type="chain" id="PRO_5019264768" evidence="1">
    <location>
        <begin position="18"/>
        <end position="65"/>
    </location>
</feature>
<organism evidence="2 3">
    <name type="scientific">Aliidiomarina minuta</name>
    <dbReference type="NCBI Taxonomy" id="880057"/>
    <lineage>
        <taxon>Bacteria</taxon>
        <taxon>Pseudomonadati</taxon>
        <taxon>Pseudomonadota</taxon>
        <taxon>Gammaproteobacteria</taxon>
        <taxon>Alteromonadales</taxon>
        <taxon>Idiomarinaceae</taxon>
        <taxon>Aliidiomarina</taxon>
    </lineage>
</organism>
<dbReference type="Proteomes" id="UP000288293">
    <property type="component" value="Unassembled WGS sequence"/>
</dbReference>
<dbReference type="AlphaFoldDB" id="A0A432W9M3"/>
<dbReference type="OrthoDB" id="6402803at2"/>
<keyword evidence="1" id="KW-0732">Signal</keyword>
<evidence type="ECO:0000313" key="2">
    <source>
        <dbReference type="EMBL" id="RUO26751.1"/>
    </source>
</evidence>
<proteinExistence type="predicted"/>
<accession>A0A432W9M3</accession>
<dbReference type="PROSITE" id="PS51257">
    <property type="entry name" value="PROKAR_LIPOPROTEIN"/>
    <property type="match status" value="1"/>
</dbReference>
<dbReference type="EMBL" id="PIPL01000001">
    <property type="protein sequence ID" value="RUO26751.1"/>
    <property type="molecule type" value="Genomic_DNA"/>
</dbReference>